<keyword evidence="1" id="KW-0862">Zinc</keyword>
<evidence type="ECO:0000256" key="2">
    <source>
        <dbReference type="SAM" id="MobiDB-lite"/>
    </source>
</evidence>
<feature type="domain" description="C2H2-type" evidence="3">
    <location>
        <begin position="316"/>
        <end position="340"/>
    </location>
</feature>
<protein>
    <recommendedName>
        <fullName evidence="3">C2H2-type domain-containing protein</fullName>
    </recommendedName>
</protein>
<sequence length="369" mass="42061">MDPLTIAASAGSISMLALKVGLGLHAVASTYKDANEDINYLSSQLLTLKVAFEKIETWLKLVRSFEDTDESFLGCISNCIDGCRSTLFKIEGHVEKVKNSSGVVAVSGKLRHLWKESEITTFERRISGHIQHLHFLLTVAGLSTPLERRAYLQRPESIRILSTAHESRPSQGDTTRDARSIYSTRRRDNDAMSAITAFEFDHEIRQHPAYLRAYPSTKQPEKLGQHIPDVRKSQTSLQDNSRVEARTEEASTGQDGINLSRHKDPSVSSDSSPSDHESIPKSWSEAAWAAIGPWTPWYSRGKPQRQPVPYHVSHPYQCEECTRRFQWKWDVHQHQENPAHQCNYCSRHFEDGFELRNHRNEEHRGRSGY</sequence>
<dbReference type="AlphaFoldDB" id="A0A6A5W0D8"/>
<evidence type="ECO:0000256" key="1">
    <source>
        <dbReference type="PROSITE-ProRule" id="PRU00042"/>
    </source>
</evidence>
<feature type="region of interest" description="Disordered" evidence="2">
    <location>
        <begin position="162"/>
        <end position="186"/>
    </location>
</feature>
<name>A0A6A5W0D8_9PLEO</name>
<dbReference type="EMBL" id="ML977660">
    <property type="protein sequence ID" value="KAF1994438.1"/>
    <property type="molecule type" value="Genomic_DNA"/>
</dbReference>
<gene>
    <name evidence="4" type="ORF">P154DRAFT_581814</name>
</gene>
<proteinExistence type="predicted"/>
<dbReference type="Gene3D" id="3.30.160.60">
    <property type="entry name" value="Classic Zinc Finger"/>
    <property type="match status" value="1"/>
</dbReference>
<organism evidence="4 5">
    <name type="scientific">Amniculicola lignicola CBS 123094</name>
    <dbReference type="NCBI Taxonomy" id="1392246"/>
    <lineage>
        <taxon>Eukaryota</taxon>
        <taxon>Fungi</taxon>
        <taxon>Dikarya</taxon>
        <taxon>Ascomycota</taxon>
        <taxon>Pezizomycotina</taxon>
        <taxon>Dothideomycetes</taxon>
        <taxon>Pleosporomycetidae</taxon>
        <taxon>Pleosporales</taxon>
        <taxon>Amniculicolaceae</taxon>
        <taxon>Amniculicola</taxon>
    </lineage>
</organism>
<feature type="compositionally biased region" description="Basic and acidic residues" evidence="2">
    <location>
        <begin position="219"/>
        <end position="232"/>
    </location>
</feature>
<dbReference type="PROSITE" id="PS00028">
    <property type="entry name" value="ZINC_FINGER_C2H2_1"/>
    <property type="match status" value="2"/>
</dbReference>
<keyword evidence="1" id="KW-0479">Metal-binding</keyword>
<evidence type="ECO:0000313" key="4">
    <source>
        <dbReference type="EMBL" id="KAF1994438.1"/>
    </source>
</evidence>
<keyword evidence="1" id="KW-0863">Zinc-finger</keyword>
<accession>A0A6A5W0D8</accession>
<dbReference type="InterPro" id="IPR013087">
    <property type="entry name" value="Znf_C2H2_type"/>
</dbReference>
<feature type="compositionally biased region" description="Basic and acidic residues" evidence="2">
    <location>
        <begin position="174"/>
        <end position="186"/>
    </location>
</feature>
<dbReference type="SMART" id="SM00355">
    <property type="entry name" value="ZnF_C2H2"/>
    <property type="match status" value="2"/>
</dbReference>
<feature type="region of interest" description="Disordered" evidence="2">
    <location>
        <begin position="219"/>
        <end position="280"/>
    </location>
</feature>
<evidence type="ECO:0000313" key="5">
    <source>
        <dbReference type="Proteomes" id="UP000799779"/>
    </source>
</evidence>
<dbReference type="PROSITE" id="PS50157">
    <property type="entry name" value="ZINC_FINGER_C2H2_2"/>
    <property type="match status" value="2"/>
</dbReference>
<reference evidence="4" key="1">
    <citation type="journal article" date="2020" name="Stud. Mycol.">
        <title>101 Dothideomycetes genomes: a test case for predicting lifestyles and emergence of pathogens.</title>
        <authorList>
            <person name="Haridas S."/>
            <person name="Albert R."/>
            <person name="Binder M."/>
            <person name="Bloem J."/>
            <person name="Labutti K."/>
            <person name="Salamov A."/>
            <person name="Andreopoulos B."/>
            <person name="Baker S."/>
            <person name="Barry K."/>
            <person name="Bills G."/>
            <person name="Bluhm B."/>
            <person name="Cannon C."/>
            <person name="Castanera R."/>
            <person name="Culley D."/>
            <person name="Daum C."/>
            <person name="Ezra D."/>
            <person name="Gonzalez J."/>
            <person name="Henrissat B."/>
            <person name="Kuo A."/>
            <person name="Liang C."/>
            <person name="Lipzen A."/>
            <person name="Lutzoni F."/>
            <person name="Magnuson J."/>
            <person name="Mondo S."/>
            <person name="Nolan M."/>
            <person name="Ohm R."/>
            <person name="Pangilinan J."/>
            <person name="Park H.-J."/>
            <person name="Ramirez L."/>
            <person name="Alfaro M."/>
            <person name="Sun H."/>
            <person name="Tritt A."/>
            <person name="Yoshinaga Y."/>
            <person name="Zwiers L.-H."/>
            <person name="Turgeon B."/>
            <person name="Goodwin S."/>
            <person name="Spatafora J."/>
            <person name="Crous P."/>
            <person name="Grigoriev I."/>
        </authorList>
    </citation>
    <scope>NUCLEOTIDE SEQUENCE</scope>
    <source>
        <strain evidence="4">CBS 123094</strain>
    </source>
</reference>
<evidence type="ECO:0000259" key="3">
    <source>
        <dbReference type="PROSITE" id="PS50157"/>
    </source>
</evidence>
<dbReference type="GO" id="GO:0008270">
    <property type="term" value="F:zinc ion binding"/>
    <property type="evidence" value="ECO:0007669"/>
    <property type="project" value="UniProtKB-KW"/>
</dbReference>
<dbReference type="SUPFAM" id="SSF57667">
    <property type="entry name" value="beta-beta-alpha zinc fingers"/>
    <property type="match status" value="1"/>
</dbReference>
<dbReference type="Proteomes" id="UP000799779">
    <property type="component" value="Unassembled WGS sequence"/>
</dbReference>
<keyword evidence="5" id="KW-1185">Reference proteome</keyword>
<feature type="domain" description="C2H2-type" evidence="3">
    <location>
        <begin position="340"/>
        <end position="368"/>
    </location>
</feature>
<dbReference type="InterPro" id="IPR036236">
    <property type="entry name" value="Znf_C2H2_sf"/>
</dbReference>
<dbReference type="OrthoDB" id="3512608at2759"/>